<organism evidence="11">
    <name type="scientific">hydrothermal vent metagenome</name>
    <dbReference type="NCBI Taxonomy" id="652676"/>
    <lineage>
        <taxon>unclassified sequences</taxon>
        <taxon>metagenomes</taxon>
        <taxon>ecological metagenomes</taxon>
    </lineage>
</organism>
<dbReference type="InterPro" id="IPR010998">
    <property type="entry name" value="Integrase_recombinase_N"/>
</dbReference>
<keyword evidence="7" id="KW-0233">DNA recombination</keyword>
<dbReference type="PANTHER" id="PTHR30349">
    <property type="entry name" value="PHAGE INTEGRASE-RELATED"/>
    <property type="match status" value="1"/>
</dbReference>
<dbReference type="GO" id="GO:0006310">
    <property type="term" value="P:DNA recombination"/>
    <property type="evidence" value="ECO:0007669"/>
    <property type="project" value="UniProtKB-KW"/>
</dbReference>
<proteinExistence type="inferred from homology"/>
<dbReference type="Pfam" id="PF02899">
    <property type="entry name" value="Phage_int_SAM_1"/>
    <property type="match status" value="1"/>
</dbReference>
<feature type="domain" description="Tyr recombinase" evidence="9">
    <location>
        <begin position="106"/>
        <end position="282"/>
    </location>
</feature>
<dbReference type="InterPro" id="IPR050090">
    <property type="entry name" value="Tyrosine_recombinase_XerCD"/>
</dbReference>
<dbReference type="InterPro" id="IPR023009">
    <property type="entry name" value="Tyrosine_recombinase_XerC/XerD"/>
</dbReference>
<gene>
    <name evidence="11" type="ORF">MNB_SUP05-11-32</name>
</gene>
<dbReference type="PANTHER" id="PTHR30349:SF81">
    <property type="entry name" value="TYROSINE RECOMBINASE XERC"/>
    <property type="match status" value="1"/>
</dbReference>
<evidence type="ECO:0000256" key="4">
    <source>
        <dbReference type="ARBA" id="ARBA00022829"/>
    </source>
</evidence>
<dbReference type="InterPro" id="IPR044068">
    <property type="entry name" value="CB"/>
</dbReference>
<protein>
    <submittedName>
        <fullName evidence="11">Tyrosine recombinase XerC</fullName>
    </submittedName>
</protein>
<evidence type="ECO:0000313" key="11">
    <source>
        <dbReference type="EMBL" id="SFV79557.1"/>
    </source>
</evidence>
<evidence type="ECO:0000256" key="3">
    <source>
        <dbReference type="ARBA" id="ARBA00022618"/>
    </source>
</evidence>
<keyword evidence="3" id="KW-0132">Cell division</keyword>
<keyword evidence="8" id="KW-0131">Cell cycle</keyword>
<dbReference type="Gene3D" id="1.10.443.10">
    <property type="entry name" value="Intergrase catalytic core"/>
    <property type="match status" value="1"/>
</dbReference>
<dbReference type="InterPro" id="IPR013762">
    <property type="entry name" value="Integrase-like_cat_sf"/>
</dbReference>
<dbReference type="GO" id="GO:0007059">
    <property type="term" value="P:chromosome segregation"/>
    <property type="evidence" value="ECO:0007669"/>
    <property type="project" value="UniProtKB-KW"/>
</dbReference>
<dbReference type="GO" id="GO:0003677">
    <property type="term" value="F:DNA binding"/>
    <property type="evidence" value="ECO:0007669"/>
    <property type="project" value="UniProtKB-KW"/>
</dbReference>
<evidence type="ECO:0000256" key="1">
    <source>
        <dbReference type="ARBA" id="ARBA00004496"/>
    </source>
</evidence>
<dbReference type="AlphaFoldDB" id="A0A1W1DEK3"/>
<evidence type="ECO:0000256" key="8">
    <source>
        <dbReference type="ARBA" id="ARBA00023306"/>
    </source>
</evidence>
<evidence type="ECO:0000256" key="7">
    <source>
        <dbReference type="ARBA" id="ARBA00023172"/>
    </source>
</evidence>
<dbReference type="EMBL" id="FPHS01000241">
    <property type="protein sequence ID" value="SFV79557.1"/>
    <property type="molecule type" value="Genomic_DNA"/>
</dbReference>
<evidence type="ECO:0000256" key="5">
    <source>
        <dbReference type="ARBA" id="ARBA00022908"/>
    </source>
</evidence>
<dbReference type="HAMAP" id="MF_01808">
    <property type="entry name" value="Recomb_XerC_XerD"/>
    <property type="match status" value="1"/>
</dbReference>
<dbReference type="PROSITE" id="PS51898">
    <property type="entry name" value="TYR_RECOMBINASE"/>
    <property type="match status" value="1"/>
</dbReference>
<sequence length="292" mass="33422">MKTQITQFMLYLRVERHYALNTQQAYQRDLQQLLSFANQQGVNSWIDLTAEHLNLLVMKMRHANSSGRTIRRHLSSIRGFLTYLVNQRYLPSNCALGLQPPKLDQRLPKILDYGQLTLMLNPRSKSPSELRDVAIIEVIYSCGLRVSELVSLDVNDMDTKQGFLNVMGKGGKMRHTPLGESAQRAIANYLQKTGVTQGALFLNNRHIRISVRAIQTMVKKRALEVGIKINVHPHMLRHAAATHFLQSSHDLRSVQEFLGHESIKSTQVYTHLDFLELSKVYDQCHPRAKKMP</sequence>
<dbReference type="GO" id="GO:0051301">
    <property type="term" value="P:cell division"/>
    <property type="evidence" value="ECO:0007669"/>
    <property type="project" value="UniProtKB-KW"/>
</dbReference>
<keyword evidence="4" id="KW-0159">Chromosome partition</keyword>
<dbReference type="GO" id="GO:0015074">
    <property type="term" value="P:DNA integration"/>
    <property type="evidence" value="ECO:0007669"/>
    <property type="project" value="UniProtKB-KW"/>
</dbReference>
<evidence type="ECO:0000259" key="10">
    <source>
        <dbReference type="PROSITE" id="PS51900"/>
    </source>
</evidence>
<keyword evidence="5" id="KW-0229">DNA integration</keyword>
<name>A0A1W1DEK3_9ZZZZ</name>
<dbReference type="Pfam" id="PF00589">
    <property type="entry name" value="Phage_integrase"/>
    <property type="match status" value="1"/>
</dbReference>
<dbReference type="GO" id="GO:0005737">
    <property type="term" value="C:cytoplasm"/>
    <property type="evidence" value="ECO:0007669"/>
    <property type="project" value="UniProtKB-SubCell"/>
</dbReference>
<reference evidence="11" key="1">
    <citation type="submission" date="2016-10" db="EMBL/GenBank/DDBJ databases">
        <authorList>
            <person name="de Groot N.N."/>
        </authorList>
    </citation>
    <scope>NUCLEOTIDE SEQUENCE</scope>
</reference>
<evidence type="ECO:0000256" key="2">
    <source>
        <dbReference type="ARBA" id="ARBA00022490"/>
    </source>
</evidence>
<keyword evidence="2" id="KW-0963">Cytoplasm</keyword>
<dbReference type="SUPFAM" id="SSF47823">
    <property type="entry name" value="lambda integrase-like, N-terminal domain"/>
    <property type="match status" value="1"/>
</dbReference>
<dbReference type="InterPro" id="IPR011010">
    <property type="entry name" value="DNA_brk_join_enz"/>
</dbReference>
<feature type="domain" description="Core-binding (CB)" evidence="10">
    <location>
        <begin position="1"/>
        <end position="85"/>
    </location>
</feature>
<dbReference type="PROSITE" id="PS51900">
    <property type="entry name" value="CB"/>
    <property type="match status" value="1"/>
</dbReference>
<evidence type="ECO:0000259" key="9">
    <source>
        <dbReference type="PROSITE" id="PS51898"/>
    </source>
</evidence>
<accession>A0A1W1DEK3</accession>
<keyword evidence="6" id="KW-0238">DNA-binding</keyword>
<dbReference type="Gene3D" id="1.10.150.130">
    <property type="match status" value="1"/>
</dbReference>
<evidence type="ECO:0000256" key="6">
    <source>
        <dbReference type="ARBA" id="ARBA00023125"/>
    </source>
</evidence>
<dbReference type="InterPro" id="IPR002104">
    <property type="entry name" value="Integrase_catalytic"/>
</dbReference>
<dbReference type="SUPFAM" id="SSF56349">
    <property type="entry name" value="DNA breaking-rejoining enzymes"/>
    <property type="match status" value="1"/>
</dbReference>
<dbReference type="InterPro" id="IPR004107">
    <property type="entry name" value="Integrase_SAM-like_N"/>
</dbReference>
<comment type="subcellular location">
    <subcellularLocation>
        <location evidence="1">Cytoplasm</location>
    </subcellularLocation>
</comment>